<dbReference type="PANTHER" id="PTHR42951:SF4">
    <property type="entry name" value="ACYL-COENZYME A THIOESTERASE MBLAC2"/>
    <property type="match status" value="1"/>
</dbReference>
<proteinExistence type="predicted"/>
<evidence type="ECO:0000313" key="2">
    <source>
        <dbReference type="EMBL" id="MBR0600124.1"/>
    </source>
</evidence>
<evidence type="ECO:0000259" key="1">
    <source>
        <dbReference type="SMART" id="SM00849"/>
    </source>
</evidence>
<dbReference type="RefSeq" id="WP_227020237.1">
    <property type="nucleotide sequence ID" value="NZ_JAGSND010000021.1"/>
</dbReference>
<feature type="domain" description="Metallo-beta-lactamase" evidence="1">
    <location>
        <begin position="20"/>
        <end position="230"/>
    </location>
</feature>
<evidence type="ECO:0000313" key="3">
    <source>
        <dbReference type="Proteomes" id="UP000675664"/>
    </source>
</evidence>
<dbReference type="Proteomes" id="UP000675664">
    <property type="component" value="Unassembled WGS sequence"/>
</dbReference>
<dbReference type="InterPro" id="IPR001279">
    <property type="entry name" value="Metallo-B-lactamas"/>
</dbReference>
<dbReference type="SMART" id="SM00849">
    <property type="entry name" value="Lactamase_B"/>
    <property type="match status" value="1"/>
</dbReference>
<accession>A0A8J7W418</accession>
<protein>
    <submittedName>
        <fullName evidence="2">MBL fold metallo-hydrolase</fullName>
    </submittedName>
</protein>
<gene>
    <name evidence="2" type="ORF">KCX82_19755</name>
</gene>
<reference evidence="2" key="2">
    <citation type="submission" date="2021-04" db="EMBL/GenBank/DDBJ databases">
        <authorList>
            <person name="Liu J."/>
        </authorList>
    </citation>
    <scope>NUCLEOTIDE SEQUENCE</scope>
    <source>
        <strain evidence="2">BAD-6</strain>
    </source>
</reference>
<dbReference type="AlphaFoldDB" id="A0A8J7W418"/>
<dbReference type="InterPro" id="IPR050855">
    <property type="entry name" value="NDM-1-like"/>
</dbReference>
<dbReference type="InterPro" id="IPR036866">
    <property type="entry name" value="RibonucZ/Hydroxyglut_hydro"/>
</dbReference>
<sequence>MNKERFEFAEHIKRVTAGPGGEVLLIVGDKKTAVMECGMAFCGKKLVENVKKELPAGRSLDYIIISHSHYDHIGGLPYLKQAWPAAKVLGASYAKEVFTKKNALKTIHELSCTALESYQKMEPFWDVDFDFNDADLNYMDKDIHVDDVIKEGDLIDLGSAALRVLETPGHTNCSLSFYMEPDDILFPAETMGCLSPRGEMMMSMLKGYRDTMKSIEKGEKVGAKRIIAPHYGMVAKDIAENYWNLSKSAAETCRNLITDLSEKGASEEEIYRAYKERYWHGIRLNQQPEEAFEVNGKNVIRAILKEKESY</sequence>
<dbReference type="Pfam" id="PF00753">
    <property type="entry name" value="Lactamase_B"/>
    <property type="match status" value="1"/>
</dbReference>
<keyword evidence="3" id="KW-1185">Reference proteome</keyword>
<dbReference type="Gene3D" id="3.60.15.10">
    <property type="entry name" value="Ribonuclease Z/Hydroxyacylglutathione hydrolase-like"/>
    <property type="match status" value="1"/>
</dbReference>
<dbReference type="SUPFAM" id="SSF56281">
    <property type="entry name" value="Metallo-hydrolase/oxidoreductase"/>
    <property type="match status" value="1"/>
</dbReference>
<dbReference type="EMBL" id="JAGSND010000021">
    <property type="protein sequence ID" value="MBR0600124.1"/>
    <property type="molecule type" value="Genomic_DNA"/>
</dbReference>
<reference evidence="2" key="1">
    <citation type="submission" date="2021-04" db="EMBL/GenBank/DDBJ databases">
        <title>Sinoanaerobacter chloroacetimidivorans sp. nov., an obligate anaerobic bacterium isolated from anaerobic sludge.</title>
        <authorList>
            <person name="Bao Y."/>
        </authorList>
    </citation>
    <scope>NUCLEOTIDE SEQUENCE</scope>
    <source>
        <strain evidence="2">BAD-6</strain>
    </source>
</reference>
<comment type="caution">
    <text evidence="2">The sequence shown here is derived from an EMBL/GenBank/DDBJ whole genome shotgun (WGS) entry which is preliminary data.</text>
</comment>
<name>A0A8J7W418_9FIRM</name>
<organism evidence="2 3">
    <name type="scientific">Sinanaerobacter chloroacetimidivorans</name>
    <dbReference type="NCBI Taxonomy" id="2818044"/>
    <lineage>
        <taxon>Bacteria</taxon>
        <taxon>Bacillati</taxon>
        <taxon>Bacillota</taxon>
        <taxon>Clostridia</taxon>
        <taxon>Peptostreptococcales</taxon>
        <taxon>Anaerovoracaceae</taxon>
        <taxon>Sinanaerobacter</taxon>
    </lineage>
</organism>
<dbReference type="PANTHER" id="PTHR42951">
    <property type="entry name" value="METALLO-BETA-LACTAMASE DOMAIN-CONTAINING"/>
    <property type="match status" value="1"/>
</dbReference>
<dbReference type="CDD" id="cd06262">
    <property type="entry name" value="metallo-hydrolase-like_MBL-fold"/>
    <property type="match status" value="1"/>
</dbReference>